<feature type="domain" description="DUF4097" evidence="1">
    <location>
        <begin position="109"/>
        <end position="324"/>
    </location>
</feature>
<dbReference type="OrthoDB" id="2240743at2"/>
<comment type="caution">
    <text evidence="3">The sequence shown here is derived from an EMBL/GenBank/DDBJ whole genome shotgun (WGS) entry which is preliminary data.</text>
</comment>
<dbReference type="InterPro" id="IPR025164">
    <property type="entry name" value="Toastrack_DUF4097"/>
</dbReference>
<gene>
    <name evidence="3" type="ORF">C7437_103143</name>
</gene>
<evidence type="ECO:0000259" key="2">
    <source>
        <dbReference type="Pfam" id="PF22746"/>
    </source>
</evidence>
<name>A0A2W7N689_9BACI</name>
<keyword evidence="4" id="KW-1185">Reference proteome</keyword>
<protein>
    <submittedName>
        <fullName evidence="3">DUF4097 and DUF4098 domain-containing protein YvlB</fullName>
    </submittedName>
</protein>
<dbReference type="InterPro" id="IPR053959">
    <property type="entry name" value="YvlB/LiaX_N"/>
</dbReference>
<organism evidence="3 4">
    <name type="scientific">Psychrobacillus insolitus</name>
    <dbReference type="NCBI Taxonomy" id="1461"/>
    <lineage>
        <taxon>Bacteria</taxon>
        <taxon>Bacillati</taxon>
        <taxon>Bacillota</taxon>
        <taxon>Bacilli</taxon>
        <taxon>Bacillales</taxon>
        <taxon>Bacillaceae</taxon>
        <taxon>Psychrobacillus</taxon>
    </lineage>
</organism>
<accession>A0A2W7N689</accession>
<reference evidence="3 4" key="1">
    <citation type="submission" date="2018-06" db="EMBL/GenBank/DDBJ databases">
        <title>Genomic Encyclopedia of Type Strains, Phase IV (KMG-IV): sequencing the most valuable type-strain genomes for metagenomic binning, comparative biology and taxonomic classification.</title>
        <authorList>
            <person name="Goeker M."/>
        </authorList>
    </citation>
    <scope>NUCLEOTIDE SEQUENCE [LARGE SCALE GENOMIC DNA]</scope>
    <source>
        <strain evidence="3 4">DSM 5</strain>
    </source>
</reference>
<dbReference type="RefSeq" id="WP_111439544.1">
    <property type="nucleotide sequence ID" value="NZ_QKZI01000003.1"/>
</dbReference>
<dbReference type="AlphaFoldDB" id="A0A2W7N689"/>
<sequence>MQEETKRILDMVENGVLTAQEAKELLEVLGNQSTVITPEVKEEFKKEPYTQENADFIDELKRDFTVVGERFMQFMQGTVEKIKQFDFEMPFGEPVVFQEKVVKEDAQFDDISIDIANGKVEIYPSEDATTYADVTVKSYKNSTEEEAKTHFNSEFVFTTEGNKLRMYSDLKTTSVQVVLYVPKKAYNQISVRLFNGDFIAQQLEANSIKVKTTNGKINWNELKFGQGDIETVNGSVQVQDVEGESIEVETVNGRIYVDGNLKEIEGSSVSGHVILTTKAKEARKVEGTAIAGNVELYVPKDVSLKGEATSQMGKLDVQLPDVTHLNQSEQLLHKKVVFTKILENESEPLRVHGEAKTGSVVIRYTSEGE</sequence>
<dbReference type="Pfam" id="PF13349">
    <property type="entry name" value="DUF4097"/>
    <property type="match status" value="1"/>
</dbReference>
<feature type="domain" description="YvlB/LiaX N-terminal" evidence="2">
    <location>
        <begin position="3"/>
        <end position="29"/>
    </location>
</feature>
<proteinExistence type="predicted"/>
<evidence type="ECO:0000259" key="1">
    <source>
        <dbReference type="Pfam" id="PF13349"/>
    </source>
</evidence>
<evidence type="ECO:0000313" key="4">
    <source>
        <dbReference type="Proteomes" id="UP000248646"/>
    </source>
</evidence>
<dbReference type="Pfam" id="PF22746">
    <property type="entry name" value="SHOCT-like_DUF2089-C"/>
    <property type="match status" value="1"/>
</dbReference>
<evidence type="ECO:0000313" key="3">
    <source>
        <dbReference type="EMBL" id="PZX04892.1"/>
    </source>
</evidence>
<dbReference type="Proteomes" id="UP000248646">
    <property type="component" value="Unassembled WGS sequence"/>
</dbReference>
<dbReference type="EMBL" id="QKZI01000003">
    <property type="protein sequence ID" value="PZX04892.1"/>
    <property type="molecule type" value="Genomic_DNA"/>
</dbReference>